<dbReference type="EMBL" id="DXBS01000073">
    <property type="protein sequence ID" value="HIZ24565.1"/>
    <property type="molecule type" value="Genomic_DNA"/>
</dbReference>
<feature type="signal peptide" evidence="1">
    <location>
        <begin position="1"/>
        <end position="25"/>
    </location>
</feature>
<evidence type="ECO:0000256" key="1">
    <source>
        <dbReference type="SAM" id="SignalP"/>
    </source>
</evidence>
<sequence>MKRAIAVFAAGVLSAAMIASLAACAEEPNDVADNAEDMVSERVGSRADWEAAFSDPTQGAGDRSYTFNNANYSIESEVRSSDGDAARVVSYELVVADEKVHRYQRSEMYINDALHLDPNVTDNYYVADVSRYQYYYQGEDGDWTMETISDLGDVDQGVSLLATSVYTGSLTEYADEYDQFIWNDEKQGYCKSVSLTGVLGTPVTATLTLKLQGGRIAAMIISDAVPTESDNASVSISVSVMITYGGQSVTLPSV</sequence>
<reference evidence="2" key="2">
    <citation type="submission" date="2021-04" db="EMBL/GenBank/DDBJ databases">
        <authorList>
            <person name="Gilroy R."/>
        </authorList>
    </citation>
    <scope>NUCLEOTIDE SEQUENCE</scope>
    <source>
        <strain evidence="2">CHK33-5263</strain>
    </source>
</reference>
<proteinExistence type="predicted"/>
<protein>
    <recommendedName>
        <fullName evidence="4">Lipoprotein</fullName>
    </recommendedName>
</protein>
<dbReference type="PROSITE" id="PS51257">
    <property type="entry name" value="PROKAR_LIPOPROTEIN"/>
    <property type="match status" value="1"/>
</dbReference>
<dbReference type="Proteomes" id="UP000824044">
    <property type="component" value="Unassembled WGS sequence"/>
</dbReference>
<keyword evidence="1" id="KW-0732">Signal</keyword>
<evidence type="ECO:0008006" key="4">
    <source>
        <dbReference type="Google" id="ProtNLM"/>
    </source>
</evidence>
<gene>
    <name evidence="2" type="ORF">H9812_03705</name>
</gene>
<name>A0A9D2DWV4_9FIRM</name>
<organism evidence="2 3">
    <name type="scientific">Candidatus Gallimonas intestinigallinarum</name>
    <dbReference type="NCBI Taxonomy" id="2838604"/>
    <lineage>
        <taxon>Bacteria</taxon>
        <taxon>Bacillati</taxon>
        <taxon>Bacillota</taxon>
        <taxon>Clostridia</taxon>
        <taxon>Candidatus Gallimonas</taxon>
    </lineage>
</organism>
<accession>A0A9D2DWV4</accession>
<feature type="chain" id="PRO_5038789229" description="Lipoprotein" evidence="1">
    <location>
        <begin position="26"/>
        <end position="254"/>
    </location>
</feature>
<evidence type="ECO:0000313" key="2">
    <source>
        <dbReference type="EMBL" id="HIZ24565.1"/>
    </source>
</evidence>
<evidence type="ECO:0000313" key="3">
    <source>
        <dbReference type="Proteomes" id="UP000824044"/>
    </source>
</evidence>
<comment type="caution">
    <text evidence="2">The sequence shown here is derived from an EMBL/GenBank/DDBJ whole genome shotgun (WGS) entry which is preliminary data.</text>
</comment>
<reference evidence="2" key="1">
    <citation type="journal article" date="2021" name="PeerJ">
        <title>Extensive microbial diversity within the chicken gut microbiome revealed by metagenomics and culture.</title>
        <authorList>
            <person name="Gilroy R."/>
            <person name="Ravi A."/>
            <person name="Getino M."/>
            <person name="Pursley I."/>
            <person name="Horton D.L."/>
            <person name="Alikhan N.F."/>
            <person name="Baker D."/>
            <person name="Gharbi K."/>
            <person name="Hall N."/>
            <person name="Watson M."/>
            <person name="Adriaenssens E.M."/>
            <person name="Foster-Nyarko E."/>
            <person name="Jarju S."/>
            <person name="Secka A."/>
            <person name="Antonio M."/>
            <person name="Oren A."/>
            <person name="Chaudhuri R.R."/>
            <person name="La Ragione R."/>
            <person name="Hildebrand F."/>
            <person name="Pallen M.J."/>
        </authorList>
    </citation>
    <scope>NUCLEOTIDE SEQUENCE</scope>
    <source>
        <strain evidence="2">CHK33-5263</strain>
    </source>
</reference>
<dbReference type="AlphaFoldDB" id="A0A9D2DWV4"/>